<evidence type="ECO:0000256" key="6">
    <source>
        <dbReference type="SAM" id="Phobius"/>
    </source>
</evidence>
<dbReference type="AlphaFoldDB" id="A0A382E954"/>
<feature type="transmembrane region" description="Helical" evidence="6">
    <location>
        <begin position="123"/>
        <end position="143"/>
    </location>
</feature>
<evidence type="ECO:0000256" key="5">
    <source>
        <dbReference type="ARBA" id="ARBA00023136"/>
    </source>
</evidence>
<feature type="transmembrane region" description="Helical" evidence="6">
    <location>
        <begin position="163"/>
        <end position="184"/>
    </location>
</feature>
<proteinExistence type="predicted"/>
<evidence type="ECO:0000313" key="7">
    <source>
        <dbReference type="EMBL" id="SVB46929.1"/>
    </source>
</evidence>
<comment type="subcellular location">
    <subcellularLocation>
        <location evidence="1">Cell membrane</location>
        <topology evidence="1">Multi-pass membrane protein</topology>
    </subcellularLocation>
</comment>
<evidence type="ECO:0000256" key="3">
    <source>
        <dbReference type="ARBA" id="ARBA00022692"/>
    </source>
</evidence>
<feature type="non-terminal residue" evidence="7">
    <location>
        <position position="263"/>
    </location>
</feature>
<evidence type="ECO:0000256" key="2">
    <source>
        <dbReference type="ARBA" id="ARBA00022475"/>
    </source>
</evidence>
<dbReference type="InterPro" id="IPR022791">
    <property type="entry name" value="L-PG_synthase/AglD"/>
</dbReference>
<dbReference type="Pfam" id="PF03706">
    <property type="entry name" value="LPG_synthase_TM"/>
    <property type="match status" value="1"/>
</dbReference>
<organism evidence="7">
    <name type="scientific">marine metagenome</name>
    <dbReference type="NCBI Taxonomy" id="408172"/>
    <lineage>
        <taxon>unclassified sequences</taxon>
        <taxon>metagenomes</taxon>
        <taxon>ecological metagenomes</taxon>
    </lineage>
</organism>
<evidence type="ECO:0000256" key="1">
    <source>
        <dbReference type="ARBA" id="ARBA00004651"/>
    </source>
</evidence>
<dbReference type="GO" id="GO:0005886">
    <property type="term" value="C:plasma membrane"/>
    <property type="evidence" value="ECO:0007669"/>
    <property type="project" value="UniProtKB-SubCell"/>
</dbReference>
<feature type="transmembrane region" description="Helical" evidence="6">
    <location>
        <begin position="34"/>
        <end position="55"/>
    </location>
</feature>
<sequence length="263" mass="29508">MKRSWLGVVGISISIFLMWWVLRGEDYGEIIKEISNANLVYLVFCILVGTLGYLIRALRWKVLLESSEMEADLRSRFAAVSMGFAANNLFPARIGEIVRALSLNRVASVSKSAAVGSLVVERFLDSIAVVSMLFLVAMMPSFPGTEEIWMGVGGSILLSTLRILVGFFVVLIFLVMFPDIFLGLGKKILLKERNGWSIKILNALESFLKSLSLLRDPRLFVRALIWSYGFWLWHAWSFWLGFKAFGIEENFGAAVFTMGMVGL</sequence>
<keyword evidence="2" id="KW-1003">Cell membrane</keyword>
<keyword evidence="5 6" id="KW-0472">Membrane</keyword>
<gene>
    <name evidence="7" type="ORF">METZ01_LOCUS199783</name>
</gene>
<keyword evidence="3 6" id="KW-0812">Transmembrane</keyword>
<evidence type="ECO:0000256" key="4">
    <source>
        <dbReference type="ARBA" id="ARBA00022989"/>
    </source>
</evidence>
<accession>A0A382E954</accession>
<reference evidence="7" key="1">
    <citation type="submission" date="2018-05" db="EMBL/GenBank/DDBJ databases">
        <authorList>
            <person name="Lanie J.A."/>
            <person name="Ng W.-L."/>
            <person name="Kazmierczak K.M."/>
            <person name="Andrzejewski T.M."/>
            <person name="Davidsen T.M."/>
            <person name="Wayne K.J."/>
            <person name="Tettelin H."/>
            <person name="Glass J.I."/>
            <person name="Rusch D."/>
            <person name="Podicherti R."/>
            <person name="Tsui H.-C.T."/>
            <person name="Winkler M.E."/>
        </authorList>
    </citation>
    <scope>NUCLEOTIDE SEQUENCE</scope>
</reference>
<dbReference type="EMBL" id="UINC01043209">
    <property type="protein sequence ID" value="SVB46929.1"/>
    <property type="molecule type" value="Genomic_DNA"/>
</dbReference>
<evidence type="ECO:0008006" key="8">
    <source>
        <dbReference type="Google" id="ProtNLM"/>
    </source>
</evidence>
<dbReference type="PANTHER" id="PTHR39087:SF2">
    <property type="entry name" value="UPF0104 MEMBRANE PROTEIN MJ1595"/>
    <property type="match status" value="1"/>
</dbReference>
<feature type="transmembrane region" description="Helical" evidence="6">
    <location>
        <begin position="219"/>
        <end position="236"/>
    </location>
</feature>
<keyword evidence="4 6" id="KW-1133">Transmembrane helix</keyword>
<name>A0A382E954_9ZZZZ</name>
<dbReference type="NCBIfam" id="TIGR00374">
    <property type="entry name" value="flippase-like domain"/>
    <property type="match status" value="1"/>
</dbReference>
<protein>
    <recommendedName>
        <fullName evidence="8">Flippase-like domain-containing protein</fullName>
    </recommendedName>
</protein>
<feature type="transmembrane region" description="Helical" evidence="6">
    <location>
        <begin position="5"/>
        <end position="22"/>
    </location>
</feature>
<dbReference type="PANTHER" id="PTHR39087">
    <property type="entry name" value="UPF0104 MEMBRANE PROTEIN MJ1595"/>
    <property type="match status" value="1"/>
</dbReference>